<proteinExistence type="predicted"/>
<feature type="compositionally biased region" description="Basic and acidic residues" evidence="1">
    <location>
        <begin position="233"/>
        <end position="255"/>
    </location>
</feature>
<sequence>MFGLFSLPRASYSYYRPAIYRQRYVPVESYLLRSIRQAQEYDNLKTLLYKALIQQQKENETHGIDNRDSCQDESVERKEETANVDQKKKSLPNKFYYFESHSRFDGEKMVEEQKTHRIDSEGKVHQSLKRCLGDQWYETEEIKDEEGKVTVKESWHNVSENEVESFKEEWMSKSENKIKLTHGKREEKQQEEIEMQPEATENKDEIEKEQLKSEEIENKTDLNEIANCENEIEEKSSNQEEPRDSTISKDNMDQF</sequence>
<comment type="caution">
    <text evidence="2">The sequence shown here is derived from an EMBL/GenBank/DDBJ whole genome shotgun (WGS) entry which is preliminary data.</text>
</comment>
<organism evidence="2 3">
    <name type="scientific">Tritrichomonas musculus</name>
    <dbReference type="NCBI Taxonomy" id="1915356"/>
    <lineage>
        <taxon>Eukaryota</taxon>
        <taxon>Metamonada</taxon>
        <taxon>Parabasalia</taxon>
        <taxon>Tritrichomonadida</taxon>
        <taxon>Tritrichomonadidae</taxon>
        <taxon>Tritrichomonas</taxon>
    </lineage>
</organism>
<dbReference type="Proteomes" id="UP001470230">
    <property type="component" value="Unassembled WGS sequence"/>
</dbReference>
<keyword evidence="3" id="KW-1185">Reference proteome</keyword>
<name>A0ABR2L257_9EUKA</name>
<feature type="compositionally biased region" description="Basic and acidic residues" evidence="1">
    <location>
        <begin position="177"/>
        <end position="191"/>
    </location>
</feature>
<dbReference type="EMBL" id="JAPFFF010000002">
    <property type="protein sequence ID" value="KAK8897429.1"/>
    <property type="molecule type" value="Genomic_DNA"/>
</dbReference>
<evidence type="ECO:0000256" key="1">
    <source>
        <dbReference type="SAM" id="MobiDB-lite"/>
    </source>
</evidence>
<evidence type="ECO:0000313" key="2">
    <source>
        <dbReference type="EMBL" id="KAK8897429.1"/>
    </source>
</evidence>
<feature type="region of interest" description="Disordered" evidence="1">
    <location>
        <begin position="177"/>
        <end position="255"/>
    </location>
</feature>
<accession>A0ABR2L257</accession>
<feature type="compositionally biased region" description="Basic and acidic residues" evidence="1">
    <location>
        <begin position="200"/>
        <end position="222"/>
    </location>
</feature>
<feature type="region of interest" description="Disordered" evidence="1">
    <location>
        <begin position="58"/>
        <end position="85"/>
    </location>
</feature>
<protein>
    <submittedName>
        <fullName evidence="2">Uncharacterized protein</fullName>
    </submittedName>
</protein>
<gene>
    <name evidence="2" type="ORF">M9Y10_015376</name>
</gene>
<evidence type="ECO:0000313" key="3">
    <source>
        <dbReference type="Proteomes" id="UP001470230"/>
    </source>
</evidence>
<reference evidence="2 3" key="1">
    <citation type="submission" date="2024-04" db="EMBL/GenBank/DDBJ databases">
        <title>Tritrichomonas musculus Genome.</title>
        <authorList>
            <person name="Alves-Ferreira E."/>
            <person name="Grigg M."/>
            <person name="Lorenzi H."/>
            <person name="Galac M."/>
        </authorList>
    </citation>
    <scope>NUCLEOTIDE SEQUENCE [LARGE SCALE GENOMIC DNA]</scope>
    <source>
        <strain evidence="2 3">EAF2021</strain>
    </source>
</reference>